<comment type="caution">
    <text evidence="3">The sequence shown here is derived from an EMBL/GenBank/DDBJ whole genome shotgun (WGS) entry which is preliminary data.</text>
</comment>
<dbReference type="Proteomes" id="UP000006228">
    <property type="component" value="Unassembled WGS sequence"/>
</dbReference>
<dbReference type="eggNOG" id="COG0702">
    <property type="taxonomic scope" value="Bacteria"/>
</dbReference>
<gene>
    <name evidence="3" type="ORF">VISI1226_08314</name>
</gene>
<dbReference type="InterPro" id="IPR039131">
    <property type="entry name" value="NDUFAF1"/>
</dbReference>
<name>E8MDD0_PHOS4</name>
<comment type="similarity">
    <text evidence="1">Belongs to the CIA30 family.</text>
</comment>
<dbReference type="PANTHER" id="PTHR13194">
    <property type="entry name" value="COMPLEX I INTERMEDIATE-ASSOCIATED PROTEIN 30"/>
    <property type="match status" value="1"/>
</dbReference>
<dbReference type="Pfam" id="PF08547">
    <property type="entry name" value="CIA30"/>
    <property type="match status" value="1"/>
</dbReference>
<sequence>MNRSLGAKASVMISVQYSTRLSLIFLFLITLLFNAGAALAMEDYMIDMTQPNEYQQWQATNDNVMGGVSNGQLIYAKPISRFEGELSLANNGGFSSINRSIESLSSDIETVAIIVVGDGRRYQLRFSTRKNGVQINYKHEFSTRDGQLQNLEFSLKDFQAVYRGRLIDDAPRLAASDISRVGFLIADKTAGPFSLDVGQIRFKPSMSSQ</sequence>
<dbReference type="AlphaFoldDB" id="E8MDD0"/>
<dbReference type="RefSeq" id="WP_008081540.1">
    <property type="nucleotide sequence ID" value="NZ_AEVT01000122.1"/>
</dbReference>
<dbReference type="InterPro" id="IPR013857">
    <property type="entry name" value="NADH-UbQ_OxRdtase-assoc_prot30"/>
</dbReference>
<reference evidence="3 4" key="1">
    <citation type="journal article" date="2012" name="Int. J. Syst. Evol. Microbiol.">
        <title>Vibrio caribbeanicus sp. nov., isolated from the marine sponge Scleritoderma cyanea.</title>
        <authorList>
            <person name="Hoffmann M."/>
            <person name="Monday S.R."/>
            <person name="Allard M.W."/>
            <person name="Strain E.A."/>
            <person name="Whittaker P."/>
            <person name="Naum M."/>
            <person name="McCarthy P.J."/>
            <person name="Lopez J.V."/>
            <person name="Fischer M."/>
            <person name="Brown E.W."/>
        </authorList>
    </citation>
    <scope>NUCLEOTIDE SEQUENCE [LARGE SCALE GENOMIC DNA]</scope>
    <source>
        <strain evidence="4">DSMZ 21326</strain>
    </source>
</reference>
<dbReference type="EMBL" id="AEVT01000122">
    <property type="protein sequence ID" value="EGA67916.1"/>
    <property type="molecule type" value="Genomic_DNA"/>
</dbReference>
<feature type="domain" description="NADH:ubiquinone oxidoreductase intermediate-associated protein 30" evidence="2">
    <location>
        <begin position="47"/>
        <end position="197"/>
    </location>
</feature>
<organism evidence="3 4">
    <name type="scientific">Vibrio sinaloensis DSM 21326</name>
    <dbReference type="NCBI Taxonomy" id="945550"/>
    <lineage>
        <taxon>Bacteria</taxon>
        <taxon>Pseudomonadati</taxon>
        <taxon>Pseudomonadota</taxon>
        <taxon>Gammaproteobacteria</taxon>
        <taxon>Vibrionales</taxon>
        <taxon>Vibrionaceae</taxon>
        <taxon>Vibrio</taxon>
        <taxon>Vibrio oreintalis group</taxon>
    </lineage>
</organism>
<dbReference type="SUPFAM" id="SSF49785">
    <property type="entry name" value="Galactose-binding domain-like"/>
    <property type="match status" value="1"/>
</dbReference>
<protein>
    <recommendedName>
        <fullName evidence="2">NADH:ubiquinone oxidoreductase intermediate-associated protein 30 domain-containing protein</fullName>
    </recommendedName>
</protein>
<evidence type="ECO:0000313" key="4">
    <source>
        <dbReference type="Proteomes" id="UP000006228"/>
    </source>
</evidence>
<dbReference type="GeneID" id="95571524"/>
<evidence type="ECO:0000313" key="3">
    <source>
        <dbReference type="EMBL" id="EGA67916.1"/>
    </source>
</evidence>
<dbReference type="InterPro" id="IPR008979">
    <property type="entry name" value="Galactose-bd-like_sf"/>
</dbReference>
<proteinExistence type="inferred from homology"/>
<dbReference type="PANTHER" id="PTHR13194:SF19">
    <property type="entry name" value="NAD(P)-BINDING ROSSMANN-FOLD SUPERFAMILY PROTEIN"/>
    <property type="match status" value="1"/>
</dbReference>
<evidence type="ECO:0000256" key="1">
    <source>
        <dbReference type="ARBA" id="ARBA00007884"/>
    </source>
</evidence>
<evidence type="ECO:0000259" key="2">
    <source>
        <dbReference type="Pfam" id="PF08547"/>
    </source>
</evidence>
<accession>E8MDD0</accession>